<evidence type="ECO:0000313" key="1">
    <source>
        <dbReference type="EMBL" id="MDC3416325.1"/>
    </source>
</evidence>
<dbReference type="SUPFAM" id="SSF51556">
    <property type="entry name" value="Metallo-dependent hydrolases"/>
    <property type="match status" value="1"/>
</dbReference>
<dbReference type="InterPro" id="IPR008257">
    <property type="entry name" value="Pept_M19"/>
</dbReference>
<dbReference type="RefSeq" id="WP_272445330.1">
    <property type="nucleotide sequence ID" value="NZ_JAMQKC010000003.1"/>
</dbReference>
<sequence>MIIDAHCDALLKLWEKGVSFHDSDELQVNYIKWKKSSVKIQCFAIFVPDYVQEETQFSVALQMVDLFFEQIIKPYDDVTFISNRQDLLSLKEHEKGAILTLEGCHSIGRDINKLQTLIRLGVRAVGLTWNQANATCDGIGDSRGAGLSDFGNQVVTLLNEEKIWTDVSHISYQGFFDVMSMAHYPMASHSNAKALCGHRRNLDDKQIKTLVDKNGWIGVTYVPYFLSDSTKASVQDVLKHVSYFIAMGAENCLGLGSDFDGTDQFVAGLYDHADYDSFIQLLMKRFTIDQVEKIKYYNFVDKFPRIDG</sequence>
<name>A0A9X3WDV1_9BACI</name>
<dbReference type="GO" id="GO:0006508">
    <property type="term" value="P:proteolysis"/>
    <property type="evidence" value="ECO:0007669"/>
    <property type="project" value="InterPro"/>
</dbReference>
<dbReference type="AlphaFoldDB" id="A0A9X3WDV1"/>
<dbReference type="PROSITE" id="PS51365">
    <property type="entry name" value="RENAL_DIPEPTIDASE_2"/>
    <property type="match status" value="1"/>
</dbReference>
<reference evidence="1" key="1">
    <citation type="submission" date="2022-06" db="EMBL/GenBank/DDBJ databases">
        <title>Aquibacillus sp. a new bacterium isolated from soil saline samples.</title>
        <authorList>
            <person name="Galisteo C."/>
            <person name="De La Haba R."/>
            <person name="Sanchez-Porro C."/>
            <person name="Ventosa A."/>
        </authorList>
    </citation>
    <scope>NUCLEOTIDE SEQUENCE</scope>
    <source>
        <strain evidence="1">3ASR75-54</strain>
    </source>
</reference>
<gene>
    <name evidence="1" type="ORF">NC799_05295</name>
</gene>
<dbReference type="InterPro" id="IPR032466">
    <property type="entry name" value="Metal_Hydrolase"/>
</dbReference>
<accession>A0A9X3WDV1</accession>
<dbReference type="GO" id="GO:0070573">
    <property type="term" value="F:metallodipeptidase activity"/>
    <property type="evidence" value="ECO:0007669"/>
    <property type="project" value="InterPro"/>
</dbReference>
<dbReference type="Pfam" id="PF01244">
    <property type="entry name" value="Peptidase_M19"/>
    <property type="match status" value="1"/>
</dbReference>
<dbReference type="Proteomes" id="UP001145069">
    <property type="component" value="Unassembled WGS sequence"/>
</dbReference>
<evidence type="ECO:0000313" key="2">
    <source>
        <dbReference type="Proteomes" id="UP001145069"/>
    </source>
</evidence>
<dbReference type="CDD" id="cd01301">
    <property type="entry name" value="rDP_like"/>
    <property type="match status" value="1"/>
</dbReference>
<dbReference type="Gene3D" id="3.20.20.140">
    <property type="entry name" value="Metal-dependent hydrolases"/>
    <property type="match status" value="1"/>
</dbReference>
<dbReference type="EMBL" id="JAMQKC010000003">
    <property type="protein sequence ID" value="MDC3416325.1"/>
    <property type="molecule type" value="Genomic_DNA"/>
</dbReference>
<comment type="caution">
    <text evidence="1">The sequence shown here is derived from an EMBL/GenBank/DDBJ whole genome shotgun (WGS) entry which is preliminary data.</text>
</comment>
<dbReference type="PANTHER" id="PTHR10443">
    <property type="entry name" value="MICROSOMAL DIPEPTIDASE"/>
    <property type="match status" value="1"/>
</dbReference>
<organism evidence="1 2">
    <name type="scientific">Aquibacillus salsiterrae</name>
    <dbReference type="NCBI Taxonomy" id="2950439"/>
    <lineage>
        <taxon>Bacteria</taxon>
        <taxon>Bacillati</taxon>
        <taxon>Bacillota</taxon>
        <taxon>Bacilli</taxon>
        <taxon>Bacillales</taxon>
        <taxon>Bacillaceae</taxon>
        <taxon>Aquibacillus</taxon>
    </lineage>
</organism>
<dbReference type="PANTHER" id="PTHR10443:SF12">
    <property type="entry name" value="DIPEPTIDASE"/>
    <property type="match status" value="1"/>
</dbReference>
<protein>
    <submittedName>
        <fullName evidence="1">Dipeptidase</fullName>
    </submittedName>
</protein>
<proteinExistence type="predicted"/>
<keyword evidence="2" id="KW-1185">Reference proteome</keyword>